<proteinExistence type="predicted"/>
<dbReference type="PANTHER" id="PTHR33885">
    <property type="entry name" value="PHAGE SHOCK PROTEIN C"/>
    <property type="match status" value="1"/>
</dbReference>
<dbReference type="GO" id="GO:0005886">
    <property type="term" value="C:plasma membrane"/>
    <property type="evidence" value="ECO:0007669"/>
    <property type="project" value="UniProtKB-SubCell"/>
</dbReference>
<dbReference type="Proteomes" id="UP000021053">
    <property type="component" value="Unassembled WGS sequence"/>
</dbReference>
<organism evidence="8 9">
    <name type="scientific">Cryptosporangium arvum DSM 44712</name>
    <dbReference type="NCBI Taxonomy" id="927661"/>
    <lineage>
        <taxon>Bacteria</taxon>
        <taxon>Bacillati</taxon>
        <taxon>Actinomycetota</taxon>
        <taxon>Actinomycetes</taxon>
        <taxon>Cryptosporangiales</taxon>
        <taxon>Cryptosporangiaceae</taxon>
        <taxon>Cryptosporangium</taxon>
    </lineage>
</organism>
<evidence type="ECO:0000256" key="3">
    <source>
        <dbReference type="ARBA" id="ARBA00022692"/>
    </source>
</evidence>
<dbReference type="PANTHER" id="PTHR33885:SF3">
    <property type="entry name" value="PHAGE SHOCK PROTEIN C"/>
    <property type="match status" value="1"/>
</dbReference>
<protein>
    <submittedName>
        <fullName evidence="8">Putative stress-responsive transcriptional regulator</fullName>
    </submittedName>
</protein>
<feature type="transmembrane region" description="Helical" evidence="6">
    <location>
        <begin position="42"/>
        <end position="66"/>
    </location>
</feature>
<keyword evidence="4 6" id="KW-1133">Transmembrane helix</keyword>
<reference evidence="8 9" key="1">
    <citation type="submission" date="2013-07" db="EMBL/GenBank/DDBJ databases">
        <authorList>
            <consortium name="DOE Joint Genome Institute"/>
            <person name="Eisen J."/>
            <person name="Huntemann M."/>
            <person name="Han J."/>
            <person name="Chen A."/>
            <person name="Kyrpides N."/>
            <person name="Mavromatis K."/>
            <person name="Markowitz V."/>
            <person name="Palaniappan K."/>
            <person name="Ivanova N."/>
            <person name="Schaumberg A."/>
            <person name="Pati A."/>
            <person name="Liolios K."/>
            <person name="Nordberg H.P."/>
            <person name="Cantor M.N."/>
            <person name="Hua S.X."/>
            <person name="Woyke T."/>
        </authorList>
    </citation>
    <scope>NUCLEOTIDE SEQUENCE [LARGE SCALE GENOMIC DNA]</scope>
    <source>
        <strain evidence="8 9">DSM 44712</strain>
    </source>
</reference>
<evidence type="ECO:0000313" key="9">
    <source>
        <dbReference type="Proteomes" id="UP000021053"/>
    </source>
</evidence>
<accession>A0A010Z0V2</accession>
<keyword evidence="2" id="KW-1003">Cell membrane</keyword>
<gene>
    <name evidence="8" type="ORF">CryarDRAFT_2168</name>
</gene>
<evidence type="ECO:0000256" key="5">
    <source>
        <dbReference type="ARBA" id="ARBA00023136"/>
    </source>
</evidence>
<evidence type="ECO:0000256" key="6">
    <source>
        <dbReference type="SAM" id="Phobius"/>
    </source>
</evidence>
<dbReference type="HOGENOM" id="CLU_143433_2_0_11"/>
<evidence type="ECO:0000256" key="4">
    <source>
        <dbReference type="ARBA" id="ARBA00022989"/>
    </source>
</evidence>
<keyword evidence="9" id="KW-1185">Reference proteome</keyword>
<dbReference type="EMBL" id="JFBT01000001">
    <property type="protein sequence ID" value="EXG81073.1"/>
    <property type="molecule type" value="Genomic_DNA"/>
</dbReference>
<name>A0A010Z0V2_9ACTN</name>
<dbReference type="InterPro" id="IPR007168">
    <property type="entry name" value="Phageshock_PspC_N"/>
</dbReference>
<dbReference type="Pfam" id="PF04024">
    <property type="entry name" value="PspC"/>
    <property type="match status" value="1"/>
</dbReference>
<comment type="subcellular location">
    <subcellularLocation>
        <location evidence="1">Cell membrane</location>
        <topology evidence="1">Single-pass membrane protein</topology>
    </subcellularLocation>
</comment>
<evidence type="ECO:0000259" key="7">
    <source>
        <dbReference type="Pfam" id="PF04024"/>
    </source>
</evidence>
<evidence type="ECO:0000256" key="2">
    <source>
        <dbReference type="ARBA" id="ARBA00022475"/>
    </source>
</evidence>
<dbReference type="OrthoDB" id="7359894at2"/>
<evidence type="ECO:0000313" key="8">
    <source>
        <dbReference type="EMBL" id="EXG81073.1"/>
    </source>
</evidence>
<evidence type="ECO:0000256" key="1">
    <source>
        <dbReference type="ARBA" id="ARBA00004162"/>
    </source>
</evidence>
<dbReference type="AlphaFoldDB" id="A0A010Z0V2"/>
<dbReference type="RefSeq" id="WP_035850227.1">
    <property type="nucleotide sequence ID" value="NZ_KK073874.1"/>
</dbReference>
<comment type="caution">
    <text evidence="8">The sequence shown here is derived from an EMBL/GenBank/DDBJ whole genome shotgun (WGS) entry which is preliminary data.</text>
</comment>
<dbReference type="InterPro" id="IPR052027">
    <property type="entry name" value="PspC"/>
</dbReference>
<feature type="domain" description="Phage shock protein PspC N-terminal" evidence="7">
    <location>
        <begin position="12"/>
        <end position="69"/>
    </location>
</feature>
<keyword evidence="3 6" id="KW-0812">Transmembrane</keyword>
<keyword evidence="5 6" id="KW-0472">Membrane</keyword>
<sequence length="86" mass="9545">MHDVHRSLASHGLVRPREGRLLGGVLTGLGARVGLDPWPTRILFLLALAFVPGSWVFWAYFVAWVLMPSQEKQRSYTEPYAPGAAV</sequence>